<dbReference type="Gene3D" id="2.120.10.30">
    <property type="entry name" value="TolB, C-terminal domain"/>
    <property type="match status" value="1"/>
</dbReference>
<evidence type="ECO:0008006" key="4">
    <source>
        <dbReference type="Google" id="ProtNLM"/>
    </source>
</evidence>
<feature type="signal peptide" evidence="1">
    <location>
        <begin position="1"/>
        <end position="15"/>
    </location>
</feature>
<dbReference type="InterPro" id="IPR011042">
    <property type="entry name" value="6-blade_b-propeller_TolB-like"/>
</dbReference>
<feature type="chain" id="PRO_5015835850" description="NHL repeat-containing protein" evidence="1">
    <location>
        <begin position="16"/>
        <end position="322"/>
    </location>
</feature>
<keyword evidence="1" id="KW-0732">Signal</keyword>
<evidence type="ECO:0000256" key="1">
    <source>
        <dbReference type="SAM" id="SignalP"/>
    </source>
</evidence>
<sequence>MKLFPLISTFSLATAAAVDKRAAVRQLVNFHGFAENIAIRENGHILITSLQTTSIQYFDPAGPNTTLSLPPIPGANGLTGIVEVEKDVFAVAAGIWNITAQRETNASVWTVDLRASSSPTKATLKKILEIPETRALNGFTVIPDTSIVLGSDSVLGGIYAIDIVKRTYTLVIQDVLLQPLTPDAFLGVNGIDVFKSALYFANSAKGIFGKIPIADDGTATGPAETISQFNTTVVVGIDDFKIDDEGNAYIAAHPNAIYKVDVGGVQDVIVSGDEILDPTSLALGRRGGHVKKGGAPVIYATVNRYDEADPLNNTGGVAMVTL</sequence>
<evidence type="ECO:0000313" key="3">
    <source>
        <dbReference type="Proteomes" id="UP000244855"/>
    </source>
</evidence>
<dbReference type="InterPro" id="IPR052998">
    <property type="entry name" value="Hetero-Diels-Alderase-like"/>
</dbReference>
<accession>A0A2V1DUC0</accession>
<proteinExistence type="predicted"/>
<dbReference type="OrthoDB" id="9977941at2759"/>
<reference evidence="2 3" key="1">
    <citation type="journal article" date="2018" name="Sci. Rep.">
        <title>Comparative genomics provides insights into the lifestyle and reveals functional heterogeneity of dark septate endophytic fungi.</title>
        <authorList>
            <person name="Knapp D.G."/>
            <person name="Nemeth J.B."/>
            <person name="Barry K."/>
            <person name="Hainaut M."/>
            <person name="Henrissat B."/>
            <person name="Johnson J."/>
            <person name="Kuo A."/>
            <person name="Lim J.H.P."/>
            <person name="Lipzen A."/>
            <person name="Nolan M."/>
            <person name="Ohm R.A."/>
            <person name="Tamas L."/>
            <person name="Grigoriev I.V."/>
            <person name="Spatafora J.W."/>
            <person name="Nagy L.G."/>
            <person name="Kovacs G.M."/>
        </authorList>
    </citation>
    <scope>NUCLEOTIDE SEQUENCE [LARGE SCALE GENOMIC DNA]</scope>
    <source>
        <strain evidence="2 3">DSE2036</strain>
    </source>
</reference>
<dbReference type="STRING" id="97972.A0A2V1DUC0"/>
<evidence type="ECO:0000313" key="2">
    <source>
        <dbReference type="EMBL" id="PVI01656.1"/>
    </source>
</evidence>
<dbReference type="SUPFAM" id="SSF63829">
    <property type="entry name" value="Calcium-dependent phosphotriesterase"/>
    <property type="match status" value="1"/>
</dbReference>
<name>A0A2V1DUC0_9PLEO</name>
<protein>
    <recommendedName>
        <fullName evidence="4">NHL repeat-containing protein</fullName>
    </recommendedName>
</protein>
<dbReference type="PANTHER" id="PTHR42060">
    <property type="entry name" value="NHL REPEAT-CONTAINING PROTEIN-RELATED"/>
    <property type="match status" value="1"/>
</dbReference>
<organism evidence="2 3">
    <name type="scientific">Periconia macrospinosa</name>
    <dbReference type="NCBI Taxonomy" id="97972"/>
    <lineage>
        <taxon>Eukaryota</taxon>
        <taxon>Fungi</taxon>
        <taxon>Dikarya</taxon>
        <taxon>Ascomycota</taxon>
        <taxon>Pezizomycotina</taxon>
        <taxon>Dothideomycetes</taxon>
        <taxon>Pleosporomycetidae</taxon>
        <taxon>Pleosporales</taxon>
        <taxon>Massarineae</taxon>
        <taxon>Periconiaceae</taxon>
        <taxon>Periconia</taxon>
    </lineage>
</organism>
<dbReference type="Proteomes" id="UP000244855">
    <property type="component" value="Unassembled WGS sequence"/>
</dbReference>
<dbReference type="EMBL" id="KZ805354">
    <property type="protein sequence ID" value="PVI01656.1"/>
    <property type="molecule type" value="Genomic_DNA"/>
</dbReference>
<gene>
    <name evidence="2" type="ORF">DM02DRAFT_613479</name>
</gene>
<dbReference type="PANTHER" id="PTHR42060:SF1">
    <property type="entry name" value="NHL REPEAT-CONTAINING PROTEIN"/>
    <property type="match status" value="1"/>
</dbReference>
<keyword evidence="3" id="KW-1185">Reference proteome</keyword>
<dbReference type="AlphaFoldDB" id="A0A2V1DUC0"/>